<evidence type="ECO:0000256" key="8">
    <source>
        <dbReference type="ARBA" id="ARBA00023136"/>
    </source>
</evidence>
<evidence type="ECO:0000313" key="14">
    <source>
        <dbReference type="Proteomes" id="UP001359886"/>
    </source>
</evidence>
<evidence type="ECO:0000259" key="12">
    <source>
        <dbReference type="Pfam" id="PF12019"/>
    </source>
</evidence>
<feature type="domain" description="General secretion pathway GspH" evidence="12">
    <location>
        <begin position="61"/>
        <end position="183"/>
    </location>
</feature>
<feature type="transmembrane region" description="Helical" evidence="11">
    <location>
        <begin position="21"/>
        <end position="45"/>
    </location>
</feature>
<evidence type="ECO:0000256" key="3">
    <source>
        <dbReference type="ARBA" id="ARBA00022475"/>
    </source>
</evidence>
<evidence type="ECO:0000256" key="11">
    <source>
        <dbReference type="SAM" id="Phobius"/>
    </source>
</evidence>
<evidence type="ECO:0000256" key="7">
    <source>
        <dbReference type="ARBA" id="ARBA00022989"/>
    </source>
</evidence>
<dbReference type="Proteomes" id="UP001359886">
    <property type="component" value="Unassembled WGS sequence"/>
</dbReference>
<organism evidence="13 14">
    <name type="scientific">Elongatibacter sediminis</name>
    <dbReference type="NCBI Taxonomy" id="3119006"/>
    <lineage>
        <taxon>Bacteria</taxon>
        <taxon>Pseudomonadati</taxon>
        <taxon>Pseudomonadota</taxon>
        <taxon>Gammaproteobacteria</taxon>
        <taxon>Chromatiales</taxon>
        <taxon>Wenzhouxiangellaceae</taxon>
        <taxon>Elongatibacter</taxon>
    </lineage>
</organism>
<evidence type="ECO:0000256" key="10">
    <source>
        <dbReference type="ARBA" id="ARBA00030775"/>
    </source>
</evidence>
<keyword evidence="14" id="KW-1185">Reference proteome</keyword>
<keyword evidence="4" id="KW-0488">Methylation</keyword>
<comment type="similarity">
    <text evidence="9">Belongs to the GSP H family.</text>
</comment>
<dbReference type="GO" id="GO:0005886">
    <property type="term" value="C:plasma membrane"/>
    <property type="evidence" value="ECO:0007669"/>
    <property type="project" value="UniProtKB-SubCell"/>
</dbReference>
<keyword evidence="8 11" id="KW-0472">Membrane</keyword>
<evidence type="ECO:0000256" key="5">
    <source>
        <dbReference type="ARBA" id="ARBA00022519"/>
    </source>
</evidence>
<dbReference type="GO" id="GO:0015628">
    <property type="term" value="P:protein secretion by the type II secretion system"/>
    <property type="evidence" value="ECO:0007669"/>
    <property type="project" value="InterPro"/>
</dbReference>
<dbReference type="RefSeq" id="WP_354695815.1">
    <property type="nucleotide sequence ID" value="NZ_JAZHOG010000008.1"/>
</dbReference>
<comment type="subcellular location">
    <subcellularLocation>
        <location evidence="1">Cell inner membrane</location>
        <topology evidence="1">Single-pass membrane protein</topology>
    </subcellularLocation>
</comment>
<evidence type="ECO:0000256" key="1">
    <source>
        <dbReference type="ARBA" id="ARBA00004377"/>
    </source>
</evidence>
<dbReference type="AlphaFoldDB" id="A0AAW9RE29"/>
<evidence type="ECO:0000313" key="13">
    <source>
        <dbReference type="EMBL" id="MEJ8568493.1"/>
    </source>
</evidence>
<reference evidence="13 14" key="1">
    <citation type="submission" date="2024-02" db="EMBL/GenBank/DDBJ databases">
        <title>A novel Wenzhouxiangellaceae bacterium, isolated from coastal sediments.</title>
        <authorList>
            <person name="Du Z.-J."/>
            <person name="Ye Y.-Q."/>
            <person name="Zhang X.-Y."/>
        </authorList>
    </citation>
    <scope>NUCLEOTIDE SEQUENCE [LARGE SCALE GENOMIC DNA]</scope>
    <source>
        <strain evidence="13 14">CH-27</strain>
    </source>
</reference>
<dbReference type="EMBL" id="JAZHOG010000008">
    <property type="protein sequence ID" value="MEJ8568493.1"/>
    <property type="molecule type" value="Genomic_DNA"/>
</dbReference>
<dbReference type="Pfam" id="PF12019">
    <property type="entry name" value="GspH"/>
    <property type="match status" value="1"/>
</dbReference>
<sequence>MNGFGKGETHKGRASRGLRAANSGFGLTELVATVGMVAVVIGLGIPSYENAVEKRRVAQGAEHIAAFVNSVQSESIKRNRMVAVSYATETDGSWCIGAVLGQLPCDCTETRPEANGYCALEGEQWALRDRDIETPNLIRSVSGDGAYVFDPVRGLFTDSSDVMSLGLGAADSNYQVNLDVIPTGRVSVCLPEPSESIQGFNTCSQDL</sequence>
<protein>
    <recommendedName>
        <fullName evidence="2">Type II secretion system protein H</fullName>
    </recommendedName>
    <alternativeName>
        <fullName evidence="10">General secretion pathway protein H</fullName>
    </alternativeName>
</protein>
<evidence type="ECO:0000256" key="4">
    <source>
        <dbReference type="ARBA" id="ARBA00022481"/>
    </source>
</evidence>
<evidence type="ECO:0000256" key="6">
    <source>
        <dbReference type="ARBA" id="ARBA00022692"/>
    </source>
</evidence>
<accession>A0AAW9RE29</accession>
<gene>
    <name evidence="13" type="ORF">V3330_12740</name>
</gene>
<keyword evidence="7 11" id="KW-1133">Transmembrane helix</keyword>
<dbReference type="InterPro" id="IPR045584">
    <property type="entry name" value="Pilin-like"/>
</dbReference>
<keyword evidence="3" id="KW-1003">Cell membrane</keyword>
<keyword evidence="6 11" id="KW-0812">Transmembrane</keyword>
<evidence type="ECO:0000256" key="9">
    <source>
        <dbReference type="ARBA" id="ARBA00025772"/>
    </source>
</evidence>
<dbReference type="GO" id="GO:0015627">
    <property type="term" value="C:type II protein secretion system complex"/>
    <property type="evidence" value="ECO:0007669"/>
    <property type="project" value="InterPro"/>
</dbReference>
<dbReference type="InterPro" id="IPR022346">
    <property type="entry name" value="T2SS_GspH"/>
</dbReference>
<keyword evidence="5" id="KW-0997">Cell inner membrane</keyword>
<dbReference type="SUPFAM" id="SSF54523">
    <property type="entry name" value="Pili subunits"/>
    <property type="match status" value="1"/>
</dbReference>
<dbReference type="Gene3D" id="3.30.700.10">
    <property type="entry name" value="Glycoprotein, Type 4 Pilin"/>
    <property type="match status" value="1"/>
</dbReference>
<evidence type="ECO:0000256" key="2">
    <source>
        <dbReference type="ARBA" id="ARBA00021549"/>
    </source>
</evidence>
<proteinExistence type="inferred from homology"/>
<comment type="caution">
    <text evidence="13">The sequence shown here is derived from an EMBL/GenBank/DDBJ whole genome shotgun (WGS) entry which is preliminary data.</text>
</comment>
<name>A0AAW9RE29_9GAMM</name>